<dbReference type="AlphaFoldDB" id="A0AAD6IS62"/>
<organism evidence="3 4">
    <name type="scientific">Drechslerella dactyloides</name>
    <name type="common">Nematode-trapping fungus</name>
    <name type="synonym">Arthrobotrys dactyloides</name>
    <dbReference type="NCBI Taxonomy" id="74499"/>
    <lineage>
        <taxon>Eukaryota</taxon>
        <taxon>Fungi</taxon>
        <taxon>Dikarya</taxon>
        <taxon>Ascomycota</taxon>
        <taxon>Pezizomycotina</taxon>
        <taxon>Orbiliomycetes</taxon>
        <taxon>Orbiliales</taxon>
        <taxon>Orbiliaceae</taxon>
        <taxon>Drechslerella</taxon>
    </lineage>
</organism>
<accession>A0AAD6IS62</accession>
<evidence type="ECO:0000259" key="2">
    <source>
        <dbReference type="PROSITE" id="PS00036"/>
    </source>
</evidence>
<feature type="compositionally biased region" description="Polar residues" evidence="1">
    <location>
        <begin position="90"/>
        <end position="100"/>
    </location>
</feature>
<evidence type="ECO:0000313" key="3">
    <source>
        <dbReference type="EMBL" id="KAJ6257630.1"/>
    </source>
</evidence>
<evidence type="ECO:0000313" key="4">
    <source>
        <dbReference type="Proteomes" id="UP001221413"/>
    </source>
</evidence>
<proteinExistence type="predicted"/>
<dbReference type="InterPro" id="IPR046347">
    <property type="entry name" value="bZIP_sf"/>
</dbReference>
<gene>
    <name evidence="3" type="ORF">Dda_7417</name>
</gene>
<protein>
    <recommendedName>
        <fullName evidence="2">BZIP domain-containing protein</fullName>
    </recommendedName>
</protein>
<dbReference type="Proteomes" id="UP001221413">
    <property type="component" value="Unassembled WGS sequence"/>
</dbReference>
<dbReference type="InterPro" id="IPR004827">
    <property type="entry name" value="bZIP"/>
</dbReference>
<evidence type="ECO:0000256" key="1">
    <source>
        <dbReference type="SAM" id="MobiDB-lite"/>
    </source>
</evidence>
<name>A0AAD6IS62_DREDA</name>
<comment type="caution">
    <text evidence="3">The sequence shown here is derived from an EMBL/GenBank/DDBJ whole genome shotgun (WGS) entry which is preliminary data.</text>
</comment>
<keyword evidence="4" id="KW-1185">Reference proteome</keyword>
<feature type="region of interest" description="Disordered" evidence="1">
    <location>
        <begin position="90"/>
        <end position="115"/>
    </location>
</feature>
<dbReference type="SUPFAM" id="SSF57959">
    <property type="entry name" value="Leucine zipper domain"/>
    <property type="match status" value="1"/>
</dbReference>
<feature type="compositionally biased region" description="Basic residues" evidence="1">
    <location>
        <begin position="11"/>
        <end position="28"/>
    </location>
</feature>
<feature type="domain" description="BZIP" evidence="2">
    <location>
        <begin position="11"/>
        <end position="25"/>
    </location>
</feature>
<feature type="region of interest" description="Disordered" evidence="1">
    <location>
        <begin position="1"/>
        <end position="32"/>
    </location>
</feature>
<dbReference type="GO" id="GO:0003700">
    <property type="term" value="F:DNA-binding transcription factor activity"/>
    <property type="evidence" value="ECO:0007669"/>
    <property type="project" value="InterPro"/>
</dbReference>
<dbReference type="EMBL" id="JAQGDS010000010">
    <property type="protein sequence ID" value="KAJ6257630.1"/>
    <property type="molecule type" value="Genomic_DNA"/>
</dbReference>
<dbReference type="PROSITE" id="PS00036">
    <property type="entry name" value="BZIP_BASIC"/>
    <property type="match status" value="1"/>
</dbReference>
<sequence>MAVASKTAAERRRRNTAASSRFRRRKKQRAEDTYEKIRTLEAELDSSTQALITLSSENKKLQEYITYLEASPTALPAIKLEYIDTSPHALTTNEKSSVGGTSRKGKTRVQESGALSSYNSAQGMYPKTALSGYSDEIYAFSEMLDECAEAAKIAL</sequence>
<dbReference type="Gene3D" id="1.20.5.170">
    <property type="match status" value="1"/>
</dbReference>
<reference evidence="3" key="1">
    <citation type="submission" date="2023-01" db="EMBL/GenBank/DDBJ databases">
        <title>The chitinases involved in constricting ring structure development in the nematode-trapping fungus Drechslerella dactyloides.</title>
        <authorList>
            <person name="Wang R."/>
            <person name="Zhang L."/>
            <person name="Tang P."/>
            <person name="Li S."/>
            <person name="Liang L."/>
        </authorList>
    </citation>
    <scope>NUCLEOTIDE SEQUENCE</scope>
    <source>
        <strain evidence="3">YMF1.00031</strain>
    </source>
</reference>